<dbReference type="EMBL" id="JABBKX010000003">
    <property type="protein sequence ID" value="NMJ42027.1"/>
    <property type="molecule type" value="Genomic_DNA"/>
</dbReference>
<comment type="caution">
    <text evidence="1">The sequence shown here is derived from an EMBL/GenBank/DDBJ whole genome shotgun (WGS) entry which is preliminary data.</text>
</comment>
<dbReference type="AlphaFoldDB" id="A0A848EEX3"/>
<evidence type="ECO:0000313" key="2">
    <source>
        <dbReference type="Proteomes" id="UP000548582"/>
    </source>
</evidence>
<evidence type="ECO:0000313" key="1">
    <source>
        <dbReference type="EMBL" id="NMJ42027.1"/>
    </source>
</evidence>
<protein>
    <recommendedName>
        <fullName evidence="3">Lysine-specific metallo-endopeptidase domain-containing protein</fullName>
    </recommendedName>
</protein>
<accession>A0A848EEX3</accession>
<gene>
    <name evidence="1" type="ORF">GWK16_12300</name>
</gene>
<dbReference type="RefSeq" id="WP_170054250.1">
    <property type="nucleotide sequence ID" value="NZ_JABBKX010000003.1"/>
</dbReference>
<dbReference type="Proteomes" id="UP000548582">
    <property type="component" value="Unassembled WGS sequence"/>
</dbReference>
<evidence type="ECO:0008006" key="3">
    <source>
        <dbReference type="Google" id="ProtNLM"/>
    </source>
</evidence>
<keyword evidence="2" id="KW-1185">Reference proteome</keyword>
<organism evidence="1 2">
    <name type="scientific">Neoroseomonas marina</name>
    <dbReference type="NCBI Taxonomy" id="1232220"/>
    <lineage>
        <taxon>Bacteria</taxon>
        <taxon>Pseudomonadati</taxon>
        <taxon>Pseudomonadota</taxon>
        <taxon>Alphaproteobacteria</taxon>
        <taxon>Acetobacterales</taxon>
        <taxon>Acetobacteraceae</taxon>
        <taxon>Neoroseomonas</taxon>
    </lineage>
</organism>
<sequence length="234" mass="25262">MPANRYITKNGQISIVGIADAGMSCNHPADNPADPRWQKWPTQVTVPTSFRGSGRPINVVTCFEEAMALVHRSVGDARNPQCDSYFLELGRGRAQSVRRTLTALLGYKLIFFRNGSANPADDFRVTDGSAGVTMGEVLSSNNVAGNAIISISAYAARSPVSLAATIVHELAHVAGAPGRPADGDWRAMNEAARAPYFGAENALKVCGFTRQHNPEIYGEILDRFQRRMKITGLA</sequence>
<name>A0A848EEX3_9PROT</name>
<proteinExistence type="predicted"/>
<reference evidence="1 2" key="1">
    <citation type="submission" date="2020-03" db="EMBL/GenBank/DDBJ databases">
        <authorList>
            <person name="Sun Q."/>
        </authorList>
    </citation>
    <scope>NUCLEOTIDE SEQUENCE [LARGE SCALE GENOMIC DNA]</scope>
    <source>
        <strain evidence="1 2">JC162</strain>
    </source>
</reference>